<evidence type="ECO:0000256" key="1">
    <source>
        <dbReference type="ARBA" id="ARBA00010296"/>
    </source>
</evidence>
<evidence type="ECO:0000313" key="9">
    <source>
        <dbReference type="EMBL" id="RJG08028.1"/>
    </source>
</evidence>
<feature type="chain" id="PRO_5019335392" evidence="8">
    <location>
        <begin position="20"/>
        <end position="74"/>
    </location>
</feature>
<comment type="similarity">
    <text evidence="1">Belongs to the EcnA/EcnB lipoprotein family.</text>
</comment>
<evidence type="ECO:0000313" key="10">
    <source>
        <dbReference type="Proteomes" id="UP000285190"/>
    </source>
</evidence>
<protein>
    <submittedName>
        <fullName evidence="9">Entericidin, EcnA/B family</fullName>
    </submittedName>
</protein>
<dbReference type="RefSeq" id="WP_119742025.1">
    <property type="nucleotide sequence ID" value="NZ_QYUN01000002.1"/>
</dbReference>
<keyword evidence="2" id="KW-1003">Cell membrane</keyword>
<feature type="region of interest" description="Disordered" evidence="7">
    <location>
        <begin position="25"/>
        <end position="74"/>
    </location>
</feature>
<evidence type="ECO:0000256" key="5">
    <source>
        <dbReference type="ARBA" id="ARBA00023139"/>
    </source>
</evidence>
<name>A0A418X6D9_9BURK</name>
<evidence type="ECO:0000256" key="6">
    <source>
        <dbReference type="ARBA" id="ARBA00023288"/>
    </source>
</evidence>
<keyword evidence="3 8" id="KW-0732">Signal</keyword>
<sequence>MKKLISILGIVIVSAGLSACNTMKGVGKDVERGGEKIQSGASSTQKGSSTSGSSTGTTTTTTPPASTSPSTAPK</sequence>
<organism evidence="9 10">
    <name type="scientific">Noviherbaspirillum cavernae</name>
    <dbReference type="NCBI Taxonomy" id="2320862"/>
    <lineage>
        <taxon>Bacteria</taxon>
        <taxon>Pseudomonadati</taxon>
        <taxon>Pseudomonadota</taxon>
        <taxon>Betaproteobacteria</taxon>
        <taxon>Burkholderiales</taxon>
        <taxon>Oxalobacteraceae</taxon>
        <taxon>Noviherbaspirillum</taxon>
    </lineage>
</organism>
<evidence type="ECO:0000256" key="2">
    <source>
        <dbReference type="ARBA" id="ARBA00022475"/>
    </source>
</evidence>
<evidence type="ECO:0000256" key="7">
    <source>
        <dbReference type="SAM" id="MobiDB-lite"/>
    </source>
</evidence>
<dbReference type="InterPro" id="IPR012556">
    <property type="entry name" value="Entericidin"/>
</dbReference>
<dbReference type="OrthoDB" id="9181810at2"/>
<dbReference type="EMBL" id="QYUN01000002">
    <property type="protein sequence ID" value="RJG08028.1"/>
    <property type="molecule type" value="Genomic_DNA"/>
</dbReference>
<keyword evidence="5" id="KW-0564">Palmitate</keyword>
<evidence type="ECO:0000256" key="3">
    <source>
        <dbReference type="ARBA" id="ARBA00022729"/>
    </source>
</evidence>
<dbReference type="Pfam" id="PF08085">
    <property type="entry name" value="Entericidin"/>
    <property type="match status" value="1"/>
</dbReference>
<accession>A0A418X6D9</accession>
<keyword evidence="6" id="KW-0449">Lipoprotein</keyword>
<evidence type="ECO:0000256" key="8">
    <source>
        <dbReference type="SAM" id="SignalP"/>
    </source>
</evidence>
<dbReference type="GO" id="GO:0009636">
    <property type="term" value="P:response to toxic substance"/>
    <property type="evidence" value="ECO:0007669"/>
    <property type="project" value="InterPro"/>
</dbReference>
<keyword evidence="4" id="KW-0472">Membrane</keyword>
<dbReference type="PROSITE" id="PS51257">
    <property type="entry name" value="PROKAR_LIPOPROTEIN"/>
    <property type="match status" value="1"/>
</dbReference>
<keyword evidence="10" id="KW-1185">Reference proteome</keyword>
<evidence type="ECO:0000256" key="4">
    <source>
        <dbReference type="ARBA" id="ARBA00023136"/>
    </source>
</evidence>
<proteinExistence type="inferred from homology"/>
<gene>
    <name evidence="9" type="ORF">D3870_12400</name>
</gene>
<dbReference type="GO" id="GO:0016020">
    <property type="term" value="C:membrane"/>
    <property type="evidence" value="ECO:0007669"/>
    <property type="project" value="InterPro"/>
</dbReference>
<feature type="compositionally biased region" description="Low complexity" evidence="7">
    <location>
        <begin position="38"/>
        <end position="74"/>
    </location>
</feature>
<dbReference type="AlphaFoldDB" id="A0A418X6D9"/>
<feature type="signal peptide" evidence="8">
    <location>
        <begin position="1"/>
        <end position="19"/>
    </location>
</feature>
<comment type="caution">
    <text evidence="9">The sequence shown here is derived from an EMBL/GenBank/DDBJ whole genome shotgun (WGS) entry which is preliminary data.</text>
</comment>
<dbReference type="Proteomes" id="UP000285190">
    <property type="component" value="Unassembled WGS sequence"/>
</dbReference>
<feature type="compositionally biased region" description="Basic and acidic residues" evidence="7">
    <location>
        <begin position="26"/>
        <end position="35"/>
    </location>
</feature>
<reference evidence="9 10" key="1">
    <citation type="submission" date="2018-09" db="EMBL/GenBank/DDBJ databases">
        <authorList>
            <person name="Zhu H."/>
        </authorList>
    </citation>
    <scope>NUCLEOTIDE SEQUENCE [LARGE SCALE GENOMIC DNA]</scope>
    <source>
        <strain evidence="9 10">K2R10-39</strain>
    </source>
</reference>